<evidence type="ECO:0000313" key="14">
    <source>
        <dbReference type="Proteomes" id="UP000023755"/>
    </source>
</evidence>
<evidence type="ECO:0000256" key="9">
    <source>
        <dbReference type="ARBA" id="ARBA00047771"/>
    </source>
</evidence>
<name>X5GX75_9RICK</name>
<dbReference type="Gene3D" id="3.40.640.10">
    <property type="entry name" value="Type I PLP-dependent aspartate aminotransferase-like (Major domain)"/>
    <property type="match status" value="1"/>
</dbReference>
<dbReference type="KEGG" id="nhm:NHE_0720"/>
<dbReference type="GO" id="GO:0004069">
    <property type="term" value="F:L-aspartate:2-oxoglutarate aminotransferase activity"/>
    <property type="evidence" value="ECO:0007669"/>
    <property type="project" value="UniProtKB-EC"/>
</dbReference>
<proteinExistence type="inferred from homology"/>
<dbReference type="GO" id="GO:0033854">
    <property type="term" value="F:glutamate-prephenate aminotransferase activity"/>
    <property type="evidence" value="ECO:0007669"/>
    <property type="project" value="UniProtKB-EC"/>
</dbReference>
<dbReference type="PRINTS" id="PR00753">
    <property type="entry name" value="ACCSYNTHASE"/>
</dbReference>
<dbReference type="GO" id="GO:0030170">
    <property type="term" value="F:pyridoxal phosphate binding"/>
    <property type="evidence" value="ECO:0007669"/>
    <property type="project" value="InterPro"/>
</dbReference>
<dbReference type="OrthoDB" id="9804407at2"/>
<comment type="similarity">
    <text evidence="4 11">Belongs to the class-I pyridoxal-phosphate-dependent aminotransferase family.</text>
</comment>
<evidence type="ECO:0000256" key="4">
    <source>
        <dbReference type="ARBA" id="ARBA00007441"/>
    </source>
</evidence>
<dbReference type="Gene3D" id="3.90.1150.10">
    <property type="entry name" value="Aspartate Aminotransferase, domain 1"/>
    <property type="match status" value="1"/>
</dbReference>
<dbReference type="FunFam" id="3.40.640.10:FF:000033">
    <property type="entry name" value="Aspartate aminotransferase"/>
    <property type="match status" value="1"/>
</dbReference>
<comment type="subunit">
    <text evidence="5">Homodimer.</text>
</comment>
<dbReference type="InterPro" id="IPR004838">
    <property type="entry name" value="NHTrfase_class1_PyrdxlP-BS"/>
</dbReference>
<dbReference type="PANTHER" id="PTHR46383:SF1">
    <property type="entry name" value="ASPARTATE AMINOTRANSFERASE"/>
    <property type="match status" value="1"/>
</dbReference>
<dbReference type="PROSITE" id="PS00105">
    <property type="entry name" value="AA_TRANSFER_CLASS_1"/>
    <property type="match status" value="1"/>
</dbReference>
<dbReference type="RefSeq" id="WP_038559940.1">
    <property type="nucleotide sequence ID" value="NZ_CP007481.1"/>
</dbReference>
<dbReference type="PANTHER" id="PTHR46383">
    <property type="entry name" value="ASPARTATE AMINOTRANSFERASE"/>
    <property type="match status" value="1"/>
</dbReference>
<sequence length="397" mass="43664">MLSQVLKNIKSPATLKTALRVRELKAQGKDVISLCIGEPDFSTPPLGQEMAIQAIKDCDDSYPPVSGTNLLREEIVKKFARDNALKYSVDDIIVSNGAKQVLYNVLSALLNPGDEVILIAPYWVSYSEMVRLASATPVVVSSTEDFRIDFEALESALNEKTKAIILNSPNNPSGVCYTESELRKLADVLRMYPQVYIVSDDIYEHITYSHSSFLNIANVAPDLRQRIVIVNGASKCYAMTGWRIGYAAITDKELMSLVRVLQEHSTGGACTIAQAAAVGALRSGPELLRERLHVFESRRDKAFAILSSAPYLKCSKPDGAFYLFICCKDLLGKKTSTGLEIKTDSDLTEYLLNEHSVAVVSGSEFGVAGYFRISYALSIELLEQACKRIIAALDLLK</sequence>
<dbReference type="AlphaFoldDB" id="X5GX75"/>
<evidence type="ECO:0000313" key="13">
    <source>
        <dbReference type="EMBL" id="AHX11652.1"/>
    </source>
</evidence>
<dbReference type="GO" id="GO:0005737">
    <property type="term" value="C:cytoplasm"/>
    <property type="evidence" value="ECO:0007669"/>
    <property type="project" value="UniProtKB-SubCell"/>
</dbReference>
<comment type="subcellular location">
    <subcellularLocation>
        <location evidence="3">Cytoplasm</location>
    </subcellularLocation>
</comment>
<evidence type="ECO:0000256" key="5">
    <source>
        <dbReference type="ARBA" id="ARBA00011738"/>
    </source>
</evidence>
<dbReference type="SUPFAM" id="SSF53383">
    <property type="entry name" value="PLP-dependent transferases"/>
    <property type="match status" value="1"/>
</dbReference>
<accession>X5GX75</accession>
<evidence type="ECO:0000256" key="7">
    <source>
        <dbReference type="ARBA" id="ARBA00022679"/>
    </source>
</evidence>
<evidence type="ECO:0000256" key="6">
    <source>
        <dbReference type="ARBA" id="ARBA00022576"/>
    </source>
</evidence>
<comment type="catalytic activity">
    <reaction evidence="9">
        <text>L-arogenate + 2-oxoglutarate = prephenate + L-glutamate</text>
        <dbReference type="Rhea" id="RHEA:22880"/>
        <dbReference type="ChEBI" id="CHEBI:16810"/>
        <dbReference type="ChEBI" id="CHEBI:29934"/>
        <dbReference type="ChEBI" id="CHEBI:29985"/>
        <dbReference type="ChEBI" id="CHEBI:58180"/>
        <dbReference type="EC" id="2.6.1.79"/>
    </reaction>
</comment>
<dbReference type="InterPro" id="IPR004839">
    <property type="entry name" value="Aminotransferase_I/II_large"/>
</dbReference>
<comment type="catalytic activity">
    <reaction evidence="10">
        <text>L-aspartate + 2-oxoglutarate = oxaloacetate + L-glutamate</text>
        <dbReference type="Rhea" id="RHEA:21824"/>
        <dbReference type="ChEBI" id="CHEBI:16452"/>
        <dbReference type="ChEBI" id="CHEBI:16810"/>
        <dbReference type="ChEBI" id="CHEBI:29985"/>
        <dbReference type="ChEBI" id="CHEBI:29991"/>
        <dbReference type="EC" id="2.6.1.1"/>
    </reaction>
</comment>
<dbReference type="EMBL" id="CP007481">
    <property type="protein sequence ID" value="AHX11652.1"/>
    <property type="molecule type" value="Genomic_DNA"/>
</dbReference>
<feature type="domain" description="Aminotransferase class I/classII large" evidence="12">
    <location>
        <begin position="29"/>
        <end position="389"/>
    </location>
</feature>
<gene>
    <name evidence="13" type="ORF">NHE_0720</name>
</gene>
<dbReference type="STRING" id="1286528.NHE_0720"/>
<dbReference type="Proteomes" id="UP000023755">
    <property type="component" value="Chromosome"/>
</dbReference>
<evidence type="ECO:0000256" key="8">
    <source>
        <dbReference type="ARBA" id="ARBA00022898"/>
    </source>
</evidence>
<evidence type="ECO:0000256" key="3">
    <source>
        <dbReference type="ARBA" id="ARBA00004496"/>
    </source>
</evidence>
<organism evidence="13 14">
    <name type="scientific">Neorickettsia helminthoeca str. Oregon</name>
    <dbReference type="NCBI Taxonomy" id="1286528"/>
    <lineage>
        <taxon>Bacteria</taxon>
        <taxon>Pseudomonadati</taxon>
        <taxon>Pseudomonadota</taxon>
        <taxon>Alphaproteobacteria</taxon>
        <taxon>Rickettsiales</taxon>
        <taxon>Anaplasmataceae</taxon>
        <taxon>Neorickettsia</taxon>
    </lineage>
</organism>
<protein>
    <recommendedName>
        <fullName evidence="11">Aminotransferase</fullName>
        <ecNumber evidence="11">2.6.1.-</ecNumber>
    </recommendedName>
</protein>
<comment type="cofactor">
    <cofactor evidence="1 11">
        <name>pyridoxal 5'-phosphate</name>
        <dbReference type="ChEBI" id="CHEBI:597326"/>
    </cofactor>
</comment>
<evidence type="ECO:0000256" key="2">
    <source>
        <dbReference type="ARBA" id="ARBA00002385"/>
    </source>
</evidence>
<dbReference type="Pfam" id="PF00155">
    <property type="entry name" value="Aminotran_1_2"/>
    <property type="match status" value="1"/>
</dbReference>
<dbReference type="InterPro" id="IPR050596">
    <property type="entry name" value="AspAT/PAT-like"/>
</dbReference>
<dbReference type="InterPro" id="IPR015421">
    <property type="entry name" value="PyrdxlP-dep_Trfase_major"/>
</dbReference>
<evidence type="ECO:0000256" key="10">
    <source>
        <dbReference type="ARBA" id="ARBA00049185"/>
    </source>
</evidence>
<keyword evidence="14" id="KW-1185">Reference proteome</keyword>
<evidence type="ECO:0000259" key="12">
    <source>
        <dbReference type="Pfam" id="PF00155"/>
    </source>
</evidence>
<evidence type="ECO:0000256" key="1">
    <source>
        <dbReference type="ARBA" id="ARBA00001933"/>
    </source>
</evidence>
<dbReference type="GO" id="GO:0006520">
    <property type="term" value="P:amino acid metabolic process"/>
    <property type="evidence" value="ECO:0007669"/>
    <property type="project" value="InterPro"/>
</dbReference>
<keyword evidence="7 11" id="KW-0808">Transferase</keyword>
<keyword evidence="8" id="KW-0663">Pyridoxal phosphate</keyword>
<dbReference type="EC" id="2.6.1.-" evidence="11"/>
<dbReference type="CDD" id="cd00609">
    <property type="entry name" value="AAT_like"/>
    <property type="match status" value="1"/>
</dbReference>
<dbReference type="InterPro" id="IPR015424">
    <property type="entry name" value="PyrdxlP-dep_Trfase"/>
</dbReference>
<reference evidence="13 14" key="1">
    <citation type="submission" date="2014-03" db="EMBL/GenBank/DDBJ databases">
        <title>Sequencing and Comparison of Genomes and Transcriptome Profiles of Human Ehrlichiosis Agents.</title>
        <authorList>
            <person name="Lin M."/>
            <person name="Daugherty S.C."/>
            <person name="Nagaraj S."/>
            <person name="Cheng Z."/>
            <person name="Xiong Q."/>
            <person name="Lin F.-Y."/>
            <person name="Sengamalay N."/>
            <person name="Ott S."/>
            <person name="Godinez A."/>
            <person name="Tallon L.J."/>
            <person name="Sadzewicz L."/>
            <person name="Fraser C.M."/>
            <person name="Dunning Hotopp J.C."/>
            <person name="Rikihisa Y."/>
        </authorList>
    </citation>
    <scope>NUCLEOTIDE SEQUENCE [LARGE SCALE GENOMIC DNA]</scope>
    <source>
        <strain evidence="13 14">Oregon</strain>
    </source>
</reference>
<keyword evidence="6 11" id="KW-0032">Aminotransferase</keyword>
<evidence type="ECO:0000256" key="11">
    <source>
        <dbReference type="RuleBase" id="RU000481"/>
    </source>
</evidence>
<dbReference type="InterPro" id="IPR015422">
    <property type="entry name" value="PyrdxlP-dep_Trfase_small"/>
</dbReference>
<comment type="function">
    <text evidence="2">Catalyzes the reversible conversion of aspartate and 2-oxoglutarate to glutamate and oxaloacetate. Can also transaminate prephenate in the presence of glutamate.</text>
</comment>
<dbReference type="HOGENOM" id="CLU_017584_4_3_5"/>